<evidence type="ECO:0000256" key="8">
    <source>
        <dbReference type="ARBA" id="ARBA00022840"/>
    </source>
</evidence>
<evidence type="ECO:0000313" key="16">
    <source>
        <dbReference type="Proteomes" id="UP000195402"/>
    </source>
</evidence>
<evidence type="ECO:0000256" key="12">
    <source>
        <dbReference type="SAM" id="Phobius"/>
    </source>
</evidence>
<feature type="chain" id="PRO_5011967473" evidence="13">
    <location>
        <begin position="30"/>
        <end position="610"/>
    </location>
</feature>
<comment type="subcellular location">
    <subcellularLocation>
        <location evidence="1">Membrane</location>
        <topology evidence="1">Single-pass membrane protein</topology>
    </subcellularLocation>
</comment>
<keyword evidence="4 12" id="KW-0812">Transmembrane</keyword>
<dbReference type="Pfam" id="PF00560">
    <property type="entry name" value="LRR_1"/>
    <property type="match status" value="4"/>
</dbReference>
<evidence type="ECO:0000256" key="3">
    <source>
        <dbReference type="ARBA" id="ARBA00022614"/>
    </source>
</evidence>
<dbReference type="InParanoid" id="A0A200QNG8"/>
<dbReference type="Gene3D" id="3.30.200.20">
    <property type="entry name" value="Phosphorylase Kinase, domain 1"/>
    <property type="match status" value="1"/>
</dbReference>
<dbReference type="InterPro" id="IPR032675">
    <property type="entry name" value="LRR_dom_sf"/>
</dbReference>
<feature type="signal peptide" evidence="13">
    <location>
        <begin position="1"/>
        <end position="29"/>
    </location>
</feature>
<evidence type="ECO:0000256" key="13">
    <source>
        <dbReference type="SAM" id="SignalP"/>
    </source>
</evidence>
<dbReference type="InterPro" id="IPR001611">
    <property type="entry name" value="Leu-rich_rpt"/>
</dbReference>
<dbReference type="InterPro" id="IPR046959">
    <property type="entry name" value="PRK1-6/SRF4-like"/>
</dbReference>
<dbReference type="FunFam" id="1.10.510.10:FF:000609">
    <property type="entry name" value="Inactive LRR receptor-like serine/threonine-protein kinase BIR2"/>
    <property type="match status" value="1"/>
</dbReference>
<dbReference type="FunFam" id="3.80.10.10:FF:000415">
    <property type="entry name" value="Inactive LRR receptor-like serine/threonine-protein kinase BIR2"/>
    <property type="match status" value="1"/>
</dbReference>
<keyword evidence="8" id="KW-0067">ATP-binding</keyword>
<keyword evidence="5 13" id="KW-0732">Signal</keyword>
<organism evidence="15 16">
    <name type="scientific">Macleaya cordata</name>
    <name type="common">Five-seeded plume-poppy</name>
    <name type="synonym">Bocconia cordata</name>
    <dbReference type="NCBI Taxonomy" id="56857"/>
    <lineage>
        <taxon>Eukaryota</taxon>
        <taxon>Viridiplantae</taxon>
        <taxon>Streptophyta</taxon>
        <taxon>Embryophyta</taxon>
        <taxon>Tracheophyta</taxon>
        <taxon>Spermatophyta</taxon>
        <taxon>Magnoliopsida</taxon>
        <taxon>Ranunculales</taxon>
        <taxon>Papaveraceae</taxon>
        <taxon>Papaveroideae</taxon>
        <taxon>Macleaya</taxon>
    </lineage>
</organism>
<feature type="domain" description="Protein kinase" evidence="14">
    <location>
        <begin position="254"/>
        <end position="582"/>
    </location>
</feature>
<dbReference type="EMBL" id="MVGT01001456">
    <property type="protein sequence ID" value="OVA11962.1"/>
    <property type="molecule type" value="Genomic_DNA"/>
</dbReference>
<keyword evidence="9 12" id="KW-1133">Transmembrane helix</keyword>
<dbReference type="Gene3D" id="1.10.510.10">
    <property type="entry name" value="Transferase(Phosphotransferase) domain 1"/>
    <property type="match status" value="1"/>
</dbReference>
<proteinExistence type="predicted"/>
<evidence type="ECO:0000259" key="14">
    <source>
        <dbReference type="PROSITE" id="PS50011"/>
    </source>
</evidence>
<dbReference type="Pfam" id="PF07714">
    <property type="entry name" value="PK_Tyr_Ser-Thr"/>
    <property type="match status" value="1"/>
</dbReference>
<dbReference type="InterPro" id="IPR011009">
    <property type="entry name" value="Kinase-like_dom_sf"/>
</dbReference>
<evidence type="ECO:0000256" key="10">
    <source>
        <dbReference type="ARBA" id="ARBA00023136"/>
    </source>
</evidence>
<dbReference type="CDD" id="cd14066">
    <property type="entry name" value="STKc_IRAK"/>
    <property type="match status" value="1"/>
</dbReference>
<keyword evidence="2" id="KW-0597">Phosphoprotein</keyword>
<sequence>MIRSRKKIKLLHLLISSIAVLFIVSDVGALEDDIRCLKGVKSSLKDPQGRLETWVFENSSVGFICKFPGVSCWNERENRLITLQLNSMELAGQIPDSIQYCPSLQTLDLSGNKISGTIPSKICDWLPYLVTLDLSRNDLTGPIPSELVNCKFLNSLVLSDNRLTGPIPYQLSRLERLKKLSVSNNDLSGEIPQFLSSFNPADFDGNQLCGRPLGSKCGGKKNKNLIIIIAAGVSSAVVSLLIGFAIWWWFFVRYNRRRRAGAGKFDDSKWGMKLRPHKLVQVSLFKKPLVKVKLADLMAATNNFNQENIIISTRTGTSYKAVLPDGSALAIKRLHACNLSEKQFRSEMIRLGQLRHPNLVPLLGFCVVEDEKLLVYKYMPGGTLYSLLHREGELNSGNGSLDWSTRLRIAVGIARGLAWLHHGCQPPFLHQNVSSNSILLDDDLEPRITDFGLGKLINSDVTHDSTFISGALGEFGYVAPEYSSTMVASLKGDVYGFGVVLMELVTGQKPLDVTNGEEEFKGNLVEWVNQLSGLGRIRDTIDKSLCGKGYDDEILQVLRVASACVVSRPKDRGSMYQAHQSLKTIGAGHGFSEQFDEFPLIFGKQDPDHP</sequence>
<dbReference type="SUPFAM" id="SSF52058">
    <property type="entry name" value="L domain-like"/>
    <property type="match status" value="1"/>
</dbReference>
<dbReference type="SUPFAM" id="SSF56112">
    <property type="entry name" value="Protein kinase-like (PK-like)"/>
    <property type="match status" value="1"/>
</dbReference>
<dbReference type="PANTHER" id="PTHR48007:SF86">
    <property type="entry name" value="(WILD MALAYSIAN BANANA) HYPOTHETICAL PROTEIN"/>
    <property type="match status" value="1"/>
</dbReference>
<dbReference type="PROSITE" id="PS50011">
    <property type="entry name" value="PROTEIN_KINASE_DOM"/>
    <property type="match status" value="1"/>
</dbReference>
<evidence type="ECO:0000256" key="4">
    <source>
        <dbReference type="ARBA" id="ARBA00022692"/>
    </source>
</evidence>
<evidence type="ECO:0000256" key="1">
    <source>
        <dbReference type="ARBA" id="ARBA00004167"/>
    </source>
</evidence>
<keyword evidence="11" id="KW-0325">Glycoprotein</keyword>
<keyword evidence="15" id="KW-0808">Transferase</keyword>
<keyword evidence="10 12" id="KW-0472">Membrane</keyword>
<dbReference type="Proteomes" id="UP000195402">
    <property type="component" value="Unassembled WGS sequence"/>
</dbReference>
<protein>
    <submittedName>
        <fullName evidence="15">Protein kinase domain</fullName>
    </submittedName>
</protein>
<reference evidence="15 16" key="1">
    <citation type="journal article" date="2017" name="Mol. Plant">
        <title>The Genome of Medicinal Plant Macleaya cordata Provides New Insights into Benzylisoquinoline Alkaloids Metabolism.</title>
        <authorList>
            <person name="Liu X."/>
            <person name="Liu Y."/>
            <person name="Huang P."/>
            <person name="Ma Y."/>
            <person name="Qing Z."/>
            <person name="Tang Q."/>
            <person name="Cao H."/>
            <person name="Cheng P."/>
            <person name="Zheng Y."/>
            <person name="Yuan Z."/>
            <person name="Zhou Y."/>
            <person name="Liu J."/>
            <person name="Tang Z."/>
            <person name="Zhuo Y."/>
            <person name="Zhang Y."/>
            <person name="Yu L."/>
            <person name="Huang J."/>
            <person name="Yang P."/>
            <person name="Peng Q."/>
            <person name="Zhang J."/>
            <person name="Jiang W."/>
            <person name="Zhang Z."/>
            <person name="Lin K."/>
            <person name="Ro D.K."/>
            <person name="Chen X."/>
            <person name="Xiong X."/>
            <person name="Shang Y."/>
            <person name="Huang S."/>
            <person name="Zeng J."/>
        </authorList>
    </citation>
    <scope>NUCLEOTIDE SEQUENCE [LARGE SCALE GENOMIC DNA]</scope>
    <source>
        <strain evidence="16">cv. BLH2017</strain>
        <tissue evidence="15">Root</tissue>
    </source>
</reference>
<dbReference type="GO" id="GO:0004672">
    <property type="term" value="F:protein kinase activity"/>
    <property type="evidence" value="ECO:0007669"/>
    <property type="project" value="InterPro"/>
</dbReference>
<evidence type="ECO:0000256" key="2">
    <source>
        <dbReference type="ARBA" id="ARBA00022553"/>
    </source>
</evidence>
<dbReference type="GO" id="GO:0005524">
    <property type="term" value="F:ATP binding"/>
    <property type="evidence" value="ECO:0007669"/>
    <property type="project" value="UniProtKB-KW"/>
</dbReference>
<evidence type="ECO:0000256" key="5">
    <source>
        <dbReference type="ARBA" id="ARBA00022729"/>
    </source>
</evidence>
<dbReference type="InterPro" id="IPR000719">
    <property type="entry name" value="Prot_kinase_dom"/>
</dbReference>
<keyword evidence="6" id="KW-0677">Repeat</keyword>
<dbReference type="InterPro" id="IPR013210">
    <property type="entry name" value="LRR_N_plant-typ"/>
</dbReference>
<name>A0A200QNG8_MACCD</name>
<feature type="transmembrane region" description="Helical" evidence="12">
    <location>
        <begin position="225"/>
        <end position="250"/>
    </location>
</feature>
<dbReference type="STRING" id="56857.A0A200QNG8"/>
<gene>
    <name evidence="15" type="ORF">BVC80_8763g30</name>
</gene>
<dbReference type="OMA" id="DSDSWAD"/>
<evidence type="ECO:0000256" key="6">
    <source>
        <dbReference type="ARBA" id="ARBA00022737"/>
    </source>
</evidence>
<dbReference type="PRINTS" id="PR00019">
    <property type="entry name" value="LEURICHRPT"/>
</dbReference>
<dbReference type="OrthoDB" id="598358at2759"/>
<keyword evidence="3" id="KW-0433">Leucine-rich repeat</keyword>
<keyword evidence="7" id="KW-0547">Nucleotide-binding</keyword>
<dbReference type="FunFam" id="3.30.200.20:FF:000428">
    <property type="entry name" value="Inactive LRR receptor-like serine/threonine-protein kinase BIR2"/>
    <property type="match status" value="1"/>
</dbReference>
<accession>A0A200QNG8</accession>
<dbReference type="PANTHER" id="PTHR48007">
    <property type="entry name" value="LEUCINE-RICH REPEAT RECEPTOR-LIKE PROTEIN KINASE PXC1"/>
    <property type="match status" value="1"/>
</dbReference>
<dbReference type="Gene3D" id="3.80.10.10">
    <property type="entry name" value="Ribonuclease Inhibitor"/>
    <property type="match status" value="1"/>
</dbReference>
<evidence type="ECO:0000256" key="7">
    <source>
        <dbReference type="ARBA" id="ARBA00022741"/>
    </source>
</evidence>
<keyword evidence="16" id="KW-1185">Reference proteome</keyword>
<comment type="caution">
    <text evidence="15">The sequence shown here is derived from an EMBL/GenBank/DDBJ whole genome shotgun (WGS) entry which is preliminary data.</text>
</comment>
<evidence type="ECO:0000313" key="15">
    <source>
        <dbReference type="EMBL" id="OVA11962.1"/>
    </source>
</evidence>
<dbReference type="GO" id="GO:0016020">
    <property type="term" value="C:membrane"/>
    <property type="evidence" value="ECO:0007669"/>
    <property type="project" value="UniProtKB-SubCell"/>
</dbReference>
<dbReference type="InterPro" id="IPR001245">
    <property type="entry name" value="Ser-Thr/Tyr_kinase_cat_dom"/>
</dbReference>
<keyword evidence="15" id="KW-0418">Kinase</keyword>
<dbReference type="Pfam" id="PF08263">
    <property type="entry name" value="LRRNT_2"/>
    <property type="match status" value="1"/>
</dbReference>
<evidence type="ECO:0000256" key="11">
    <source>
        <dbReference type="ARBA" id="ARBA00023180"/>
    </source>
</evidence>
<evidence type="ECO:0000256" key="9">
    <source>
        <dbReference type="ARBA" id="ARBA00022989"/>
    </source>
</evidence>
<dbReference type="AlphaFoldDB" id="A0A200QNG8"/>